<dbReference type="EMBL" id="JBJXBP010000001">
    <property type="protein sequence ID" value="KAL3850202.1"/>
    <property type="molecule type" value="Genomic_DNA"/>
</dbReference>
<keyword evidence="7" id="KW-1185">Reference proteome</keyword>
<evidence type="ECO:0000256" key="4">
    <source>
        <dbReference type="ARBA" id="ARBA00023242"/>
    </source>
</evidence>
<proteinExistence type="predicted"/>
<dbReference type="Pfam" id="PF22754">
    <property type="entry name" value="bHLH-TF_ACT-like_plant"/>
    <property type="match status" value="1"/>
</dbReference>
<keyword evidence="3" id="KW-0804">Transcription</keyword>
<evidence type="ECO:0000256" key="3">
    <source>
        <dbReference type="ARBA" id="ARBA00023163"/>
    </source>
</evidence>
<reference evidence="6 7" key="1">
    <citation type="submission" date="2024-12" db="EMBL/GenBank/DDBJ databases">
        <title>The unique morphological basis and parallel evolutionary history of personate flowers in Penstemon.</title>
        <authorList>
            <person name="Depatie T.H."/>
            <person name="Wessinger C.A."/>
        </authorList>
    </citation>
    <scope>NUCLEOTIDE SEQUENCE [LARGE SCALE GENOMIC DNA]</scope>
    <source>
        <strain evidence="6">WTNN_2</strain>
        <tissue evidence="6">Leaf</tissue>
    </source>
</reference>
<dbReference type="PANTHER" id="PTHR45959">
    <property type="entry name" value="BHLH TRANSCRIPTION FACTOR"/>
    <property type="match status" value="1"/>
</dbReference>
<dbReference type="GO" id="GO:0005634">
    <property type="term" value="C:nucleus"/>
    <property type="evidence" value="ECO:0007669"/>
    <property type="project" value="UniProtKB-SubCell"/>
</dbReference>
<organism evidence="6 7">
    <name type="scientific">Penstemon smallii</name>
    <dbReference type="NCBI Taxonomy" id="265156"/>
    <lineage>
        <taxon>Eukaryota</taxon>
        <taxon>Viridiplantae</taxon>
        <taxon>Streptophyta</taxon>
        <taxon>Embryophyta</taxon>
        <taxon>Tracheophyta</taxon>
        <taxon>Spermatophyta</taxon>
        <taxon>Magnoliopsida</taxon>
        <taxon>eudicotyledons</taxon>
        <taxon>Gunneridae</taxon>
        <taxon>Pentapetalae</taxon>
        <taxon>asterids</taxon>
        <taxon>lamiids</taxon>
        <taxon>Lamiales</taxon>
        <taxon>Plantaginaceae</taxon>
        <taxon>Cheloneae</taxon>
        <taxon>Penstemon</taxon>
    </lineage>
</organism>
<comment type="subcellular location">
    <subcellularLocation>
        <location evidence="1">Nucleus</location>
    </subcellularLocation>
</comment>
<gene>
    <name evidence="6" type="ORF">ACJIZ3_012084</name>
</gene>
<dbReference type="Proteomes" id="UP001634393">
    <property type="component" value="Unassembled WGS sequence"/>
</dbReference>
<dbReference type="Gene3D" id="4.10.280.10">
    <property type="entry name" value="Helix-loop-helix DNA-binding domain"/>
    <property type="match status" value="1"/>
</dbReference>
<dbReference type="InterPro" id="IPR052610">
    <property type="entry name" value="bHLH_transcription_regulator"/>
</dbReference>
<keyword evidence="4" id="KW-0539">Nucleus</keyword>
<feature type="domain" description="Plant bHLH transcription factor ACT-like" evidence="5">
    <location>
        <begin position="65"/>
        <end position="126"/>
    </location>
</feature>
<dbReference type="SUPFAM" id="SSF47459">
    <property type="entry name" value="HLH, helix-loop-helix DNA-binding domain"/>
    <property type="match status" value="1"/>
</dbReference>
<evidence type="ECO:0000313" key="6">
    <source>
        <dbReference type="EMBL" id="KAL3850202.1"/>
    </source>
</evidence>
<dbReference type="InterPro" id="IPR054502">
    <property type="entry name" value="bHLH-TF_ACT-like_plant"/>
</dbReference>
<dbReference type="AlphaFoldDB" id="A0ABD3UL06"/>
<evidence type="ECO:0000256" key="2">
    <source>
        <dbReference type="ARBA" id="ARBA00023015"/>
    </source>
</evidence>
<comment type="caution">
    <text evidence="6">The sequence shown here is derived from an EMBL/GenBank/DDBJ whole genome shotgun (WGS) entry which is preliminary data.</text>
</comment>
<keyword evidence="2" id="KW-0805">Transcription regulation</keyword>
<sequence>MDKASVLGDAIDYMKQLQHKVKILEEKTKKRNNINGIIISSSIDSSTTPIITEQIPEIEARFCQENVLIRIHCAKRKGVLEKTFAEIEKFNLSVVKGSVLTFGDSFLNITFIAKKNEECNMNLEELVQDLYDVVKKFM</sequence>
<evidence type="ECO:0000259" key="5">
    <source>
        <dbReference type="Pfam" id="PF22754"/>
    </source>
</evidence>
<name>A0ABD3UL06_9LAMI</name>
<evidence type="ECO:0000256" key="1">
    <source>
        <dbReference type="ARBA" id="ARBA00004123"/>
    </source>
</evidence>
<evidence type="ECO:0000313" key="7">
    <source>
        <dbReference type="Proteomes" id="UP001634393"/>
    </source>
</evidence>
<accession>A0ABD3UL06</accession>
<dbReference type="PANTHER" id="PTHR45959:SF25">
    <property type="entry name" value="BASIC HELIX LOOP HELIX (BHLH) DNA-BINDING FAMILY PROTEIN"/>
    <property type="match status" value="1"/>
</dbReference>
<dbReference type="InterPro" id="IPR036638">
    <property type="entry name" value="HLH_DNA-bd_sf"/>
</dbReference>
<protein>
    <recommendedName>
        <fullName evidence="5">Plant bHLH transcription factor ACT-like domain-containing protein</fullName>
    </recommendedName>
</protein>